<reference evidence="1" key="1">
    <citation type="submission" date="2014-11" db="EMBL/GenBank/DDBJ databases">
        <authorList>
            <person name="Amaro Gonzalez C."/>
        </authorList>
    </citation>
    <scope>NUCLEOTIDE SEQUENCE</scope>
</reference>
<proteinExistence type="predicted"/>
<accession>A0A0E9VG91</accession>
<dbReference type="AlphaFoldDB" id="A0A0E9VG91"/>
<evidence type="ECO:0000313" key="1">
    <source>
        <dbReference type="EMBL" id="JAH77149.1"/>
    </source>
</evidence>
<organism evidence="1">
    <name type="scientific">Anguilla anguilla</name>
    <name type="common">European freshwater eel</name>
    <name type="synonym">Muraena anguilla</name>
    <dbReference type="NCBI Taxonomy" id="7936"/>
    <lineage>
        <taxon>Eukaryota</taxon>
        <taxon>Metazoa</taxon>
        <taxon>Chordata</taxon>
        <taxon>Craniata</taxon>
        <taxon>Vertebrata</taxon>
        <taxon>Euteleostomi</taxon>
        <taxon>Actinopterygii</taxon>
        <taxon>Neopterygii</taxon>
        <taxon>Teleostei</taxon>
        <taxon>Anguilliformes</taxon>
        <taxon>Anguillidae</taxon>
        <taxon>Anguilla</taxon>
    </lineage>
</organism>
<sequence length="28" mass="3540">MCRWMCLQYNLQDSKMAIMYCCMYFLYS</sequence>
<protein>
    <submittedName>
        <fullName evidence="1">Uncharacterized protein</fullName>
    </submittedName>
</protein>
<reference evidence="1" key="2">
    <citation type="journal article" date="2015" name="Fish Shellfish Immunol.">
        <title>Early steps in the European eel (Anguilla anguilla)-Vibrio vulnificus interaction in the gills: Role of the RtxA13 toxin.</title>
        <authorList>
            <person name="Callol A."/>
            <person name="Pajuelo D."/>
            <person name="Ebbesson L."/>
            <person name="Teles M."/>
            <person name="MacKenzie S."/>
            <person name="Amaro C."/>
        </authorList>
    </citation>
    <scope>NUCLEOTIDE SEQUENCE</scope>
</reference>
<name>A0A0E9VG91_ANGAN</name>
<dbReference type="EMBL" id="GBXM01031428">
    <property type="protein sequence ID" value="JAH77149.1"/>
    <property type="molecule type" value="Transcribed_RNA"/>
</dbReference>